<reference evidence="2 3" key="1">
    <citation type="submission" date="2020-11" db="EMBL/GenBank/DDBJ databases">
        <title>Treponema Peruensis nv. sp., first commensal Treponema isolated from human feces.</title>
        <authorList>
            <person name="Belkhou C."/>
            <person name="Raes J."/>
        </authorList>
    </citation>
    <scope>NUCLEOTIDE SEQUENCE [LARGE SCALE GENOMIC DNA]</scope>
    <source>
        <strain evidence="2 3">RCC2812</strain>
    </source>
</reference>
<evidence type="ECO:0000313" key="2">
    <source>
        <dbReference type="EMBL" id="QPZ99915.1"/>
    </source>
</evidence>
<dbReference type="Gene3D" id="1.25.10.10">
    <property type="entry name" value="Leucine-rich Repeat Variant"/>
    <property type="match status" value="1"/>
</dbReference>
<keyword evidence="3" id="KW-1185">Reference proteome</keyword>
<protein>
    <submittedName>
        <fullName evidence="2">HEAT repeat domain-containing protein</fullName>
    </submittedName>
</protein>
<dbReference type="RefSeq" id="WP_177527990.1">
    <property type="nucleotide sequence ID" value="NZ_CBCSHE010000003.1"/>
</dbReference>
<dbReference type="EMBL" id="CP064936">
    <property type="protein sequence ID" value="QPZ99915.1"/>
    <property type="molecule type" value="Genomic_DNA"/>
</dbReference>
<organism evidence="2 3">
    <name type="scientific">Treponema peruense</name>
    <dbReference type="NCBI Taxonomy" id="2787628"/>
    <lineage>
        <taxon>Bacteria</taxon>
        <taxon>Pseudomonadati</taxon>
        <taxon>Spirochaetota</taxon>
        <taxon>Spirochaetia</taxon>
        <taxon>Spirochaetales</taxon>
        <taxon>Treponemataceae</taxon>
        <taxon>Treponema</taxon>
    </lineage>
</organism>
<feature type="chain" id="PRO_5032268525" evidence="1">
    <location>
        <begin position="23"/>
        <end position="241"/>
    </location>
</feature>
<proteinExistence type="predicted"/>
<gene>
    <name evidence="2" type="ORF">IWA51_06395</name>
</gene>
<evidence type="ECO:0000313" key="3">
    <source>
        <dbReference type="Proteomes" id="UP000595224"/>
    </source>
</evidence>
<dbReference type="Pfam" id="PF13646">
    <property type="entry name" value="HEAT_2"/>
    <property type="match status" value="1"/>
</dbReference>
<dbReference type="InterPro" id="IPR011989">
    <property type="entry name" value="ARM-like"/>
</dbReference>
<dbReference type="AlphaFoldDB" id="A0A7T3RB96"/>
<sequence length="241" mass="26203">MNFRKLITGAAFCALFTGILFAQTSEQRSETTVEDEYLSSVEDVIIKELSASDEYDNKLVALQYLENAIENGRSSPDMITALNGLAGEGITKQSRTNGRVMNNYPDIRAKACDLLGELPSEESKNTLVTIALDDKEPMVVTSAIRALGNIGINDNDEVVSMIQFVHKKYAALNPTSSLALEVLNAYEKLAPTVQDKSAMIQSISEIGTNYHYVTPVRTKALQLLRDMQGGGSKSNSTAAAK</sequence>
<dbReference type="KEGG" id="tper:IWA51_06395"/>
<dbReference type="InterPro" id="IPR016024">
    <property type="entry name" value="ARM-type_fold"/>
</dbReference>
<dbReference type="SUPFAM" id="SSF48371">
    <property type="entry name" value="ARM repeat"/>
    <property type="match status" value="1"/>
</dbReference>
<accession>A0A7T3RB96</accession>
<name>A0A7T3RB96_9SPIR</name>
<feature type="signal peptide" evidence="1">
    <location>
        <begin position="1"/>
        <end position="22"/>
    </location>
</feature>
<evidence type="ECO:0000256" key="1">
    <source>
        <dbReference type="SAM" id="SignalP"/>
    </source>
</evidence>
<dbReference type="Proteomes" id="UP000595224">
    <property type="component" value="Chromosome"/>
</dbReference>
<keyword evidence="1" id="KW-0732">Signal</keyword>